<dbReference type="Pfam" id="PF15479">
    <property type="entry name" value="DUF4639"/>
    <property type="match status" value="1"/>
</dbReference>
<dbReference type="EMBL" id="JAFIRN010000010">
    <property type="protein sequence ID" value="KAG5841088.1"/>
    <property type="molecule type" value="Genomic_DNA"/>
</dbReference>
<feature type="region of interest" description="Disordered" evidence="1">
    <location>
        <begin position="357"/>
        <end position="385"/>
    </location>
</feature>
<keyword evidence="3" id="KW-1185">Reference proteome</keyword>
<dbReference type="PANTHER" id="PTHR34438">
    <property type="entry name" value="SI:DKEY-97L20.6"/>
    <property type="match status" value="1"/>
</dbReference>
<gene>
    <name evidence="2" type="ORF">ANANG_G00195890</name>
</gene>
<feature type="region of interest" description="Disordered" evidence="1">
    <location>
        <begin position="171"/>
        <end position="272"/>
    </location>
</feature>
<proteinExistence type="predicted"/>
<sequence length="417" mass="44261">MPPTTPKSRTRRGRASASPAPVPAPSPATGDVVPGRLTKSQWLTMVTGEEGEEAVAEILDELMSRVMEKCYSVYLYRQLIPFTVSRARDTLVRVLEWQFLMQDRGEGQDGAPLWAEDAEPQPGVTDSWAEGSVPVYSSSPAPPTSTAQAGPHVPKPLQRLTAPPVVILIKNRGGGQKNQVPGTADPQIRHHPPHRGGGKGGGSGSPHLKPRYPPPEAGLPTLRTPSGHSPLLGGSLGCTPRPDERDPTAGVWKGAPLPRPPGAPATQRPNPARLPRRYFCPGFEVLKPSPVPLPSRKKGGHDAQAPMPYEGLSKWGAPGGAVCVFSTRNIQDGGLPQGFTPLSASLLLDAMKLSPGVSIRGRAKPPRERPSQPERRADLVPVRGTLPVPPLRRDLPILGPPLQAVPFLSAGEVAGPV</sequence>
<accession>A0A9D3M8X0</accession>
<dbReference type="PANTHER" id="PTHR34438:SF1">
    <property type="entry name" value="CHROMOSOME 2 OPEN READING FRAME 81"/>
    <property type="match status" value="1"/>
</dbReference>
<dbReference type="InterPro" id="IPR028042">
    <property type="entry name" value="DUF4639"/>
</dbReference>
<dbReference type="Proteomes" id="UP001044222">
    <property type="component" value="Chromosome 10"/>
</dbReference>
<evidence type="ECO:0000313" key="2">
    <source>
        <dbReference type="EMBL" id="KAG5841088.1"/>
    </source>
</evidence>
<feature type="compositionally biased region" description="Low complexity" evidence="1">
    <location>
        <begin position="132"/>
        <end position="147"/>
    </location>
</feature>
<feature type="compositionally biased region" description="Basic and acidic residues" evidence="1">
    <location>
        <begin position="365"/>
        <end position="378"/>
    </location>
</feature>
<dbReference type="AlphaFoldDB" id="A0A9D3M8X0"/>
<protein>
    <submittedName>
        <fullName evidence="2">Uncharacterized protein</fullName>
    </submittedName>
</protein>
<feature type="region of interest" description="Disordered" evidence="1">
    <location>
        <begin position="108"/>
        <end position="159"/>
    </location>
</feature>
<reference evidence="2" key="1">
    <citation type="submission" date="2021-01" db="EMBL/GenBank/DDBJ databases">
        <title>A chromosome-scale assembly of European eel, Anguilla anguilla.</title>
        <authorList>
            <person name="Henkel C."/>
            <person name="Jong-Raadsen S.A."/>
            <person name="Dufour S."/>
            <person name="Weltzien F.-A."/>
            <person name="Palstra A.P."/>
            <person name="Pelster B."/>
            <person name="Spaink H.P."/>
            <person name="Van Den Thillart G.E."/>
            <person name="Jansen H."/>
            <person name="Zahm M."/>
            <person name="Klopp C."/>
            <person name="Cedric C."/>
            <person name="Louis A."/>
            <person name="Berthelot C."/>
            <person name="Parey E."/>
            <person name="Roest Crollius H."/>
            <person name="Montfort J."/>
            <person name="Robinson-Rechavi M."/>
            <person name="Bucao C."/>
            <person name="Bouchez O."/>
            <person name="Gislard M."/>
            <person name="Lluch J."/>
            <person name="Milhes M."/>
            <person name="Lampietro C."/>
            <person name="Lopez Roques C."/>
            <person name="Donnadieu C."/>
            <person name="Braasch I."/>
            <person name="Desvignes T."/>
            <person name="Postlethwait J."/>
            <person name="Bobe J."/>
            <person name="Guiguen Y."/>
            <person name="Dirks R."/>
        </authorList>
    </citation>
    <scope>NUCLEOTIDE SEQUENCE</scope>
    <source>
        <strain evidence="2">Tag_6206</strain>
        <tissue evidence="2">Liver</tissue>
    </source>
</reference>
<name>A0A9D3M8X0_ANGAN</name>
<evidence type="ECO:0000313" key="3">
    <source>
        <dbReference type="Proteomes" id="UP001044222"/>
    </source>
</evidence>
<organism evidence="2 3">
    <name type="scientific">Anguilla anguilla</name>
    <name type="common">European freshwater eel</name>
    <name type="synonym">Muraena anguilla</name>
    <dbReference type="NCBI Taxonomy" id="7936"/>
    <lineage>
        <taxon>Eukaryota</taxon>
        <taxon>Metazoa</taxon>
        <taxon>Chordata</taxon>
        <taxon>Craniata</taxon>
        <taxon>Vertebrata</taxon>
        <taxon>Euteleostomi</taxon>
        <taxon>Actinopterygii</taxon>
        <taxon>Neopterygii</taxon>
        <taxon>Teleostei</taxon>
        <taxon>Anguilliformes</taxon>
        <taxon>Anguillidae</taxon>
        <taxon>Anguilla</taxon>
    </lineage>
</organism>
<evidence type="ECO:0000256" key="1">
    <source>
        <dbReference type="SAM" id="MobiDB-lite"/>
    </source>
</evidence>
<feature type="region of interest" description="Disordered" evidence="1">
    <location>
        <begin position="1"/>
        <end position="34"/>
    </location>
</feature>
<comment type="caution">
    <text evidence="2">The sequence shown here is derived from an EMBL/GenBank/DDBJ whole genome shotgun (WGS) entry which is preliminary data.</text>
</comment>